<keyword evidence="2" id="KW-1185">Reference proteome</keyword>
<evidence type="ECO:0000313" key="1">
    <source>
        <dbReference type="EMBL" id="POR46723.1"/>
    </source>
</evidence>
<accession>A0A2S4LW94</accession>
<proteinExistence type="predicted"/>
<comment type="caution">
    <text evidence="1">The sequence shown here is derived from an EMBL/GenBank/DDBJ whole genome shotgun (WGS) entry which is preliminary data.</text>
</comment>
<dbReference type="RefSeq" id="WP_103707165.1">
    <property type="nucleotide sequence ID" value="NZ_PQGA01000022.1"/>
</dbReference>
<dbReference type="OrthoDB" id="9101516at2"/>
<organism evidence="1 2">
    <name type="scientific">Paraburkholderia eburnea</name>
    <dbReference type="NCBI Taxonomy" id="1189126"/>
    <lineage>
        <taxon>Bacteria</taxon>
        <taxon>Pseudomonadati</taxon>
        <taxon>Pseudomonadota</taxon>
        <taxon>Betaproteobacteria</taxon>
        <taxon>Burkholderiales</taxon>
        <taxon>Burkholderiaceae</taxon>
        <taxon>Paraburkholderia</taxon>
    </lineage>
</organism>
<protein>
    <submittedName>
        <fullName evidence="1">Uncharacterized protein</fullName>
    </submittedName>
</protein>
<dbReference type="EMBL" id="PQGA01000022">
    <property type="protein sequence ID" value="POR46723.1"/>
    <property type="molecule type" value="Genomic_DNA"/>
</dbReference>
<gene>
    <name evidence="1" type="ORF">B0G62_12239</name>
</gene>
<reference evidence="1 2" key="1">
    <citation type="submission" date="2018-01" db="EMBL/GenBank/DDBJ databases">
        <title>Genomic Encyclopedia of Type Strains, Phase III (KMG-III): the genomes of soil and plant-associated and newly described type strains.</title>
        <authorList>
            <person name="Whitman W."/>
        </authorList>
    </citation>
    <scope>NUCLEOTIDE SEQUENCE [LARGE SCALE GENOMIC DNA]</scope>
    <source>
        <strain evidence="1 2">JCM 18070</strain>
    </source>
</reference>
<sequence length="94" mass="10045">MRKATAFDEIAGRIEDGDIGYAGDSHLSFKPQPAPSVAHIRATARGDAELSRIKSILTTAKAAYGAAQNTTPRRVNVTPDAYWAAISRTVRGFA</sequence>
<dbReference type="Proteomes" id="UP000237381">
    <property type="component" value="Unassembled WGS sequence"/>
</dbReference>
<dbReference type="AlphaFoldDB" id="A0A2S4LW94"/>
<evidence type="ECO:0000313" key="2">
    <source>
        <dbReference type="Proteomes" id="UP000237381"/>
    </source>
</evidence>
<name>A0A2S4LW94_9BURK</name>